<dbReference type="AlphaFoldDB" id="A0AAJ2HJQ9"/>
<name>A0AAJ2HJQ9_9MICO</name>
<dbReference type="InterPro" id="IPR001585">
    <property type="entry name" value="TAL/FSA"/>
</dbReference>
<dbReference type="GO" id="GO:0005975">
    <property type="term" value="P:carbohydrate metabolic process"/>
    <property type="evidence" value="ECO:0007669"/>
    <property type="project" value="InterPro"/>
</dbReference>
<comment type="caution">
    <text evidence="2">The sequence shown here is derived from an EMBL/GenBank/DDBJ whole genome shotgun (WGS) entry which is preliminary data.</text>
</comment>
<evidence type="ECO:0000313" key="2">
    <source>
        <dbReference type="EMBL" id="MDS0245298.1"/>
    </source>
</evidence>
<gene>
    <name evidence="2" type="ORF">KZC50_06675</name>
</gene>
<keyword evidence="1" id="KW-0704">Schiff base</keyword>
<dbReference type="RefSeq" id="WP_310891110.1">
    <property type="nucleotide sequence ID" value="NZ_BAAAGR010000001.1"/>
</dbReference>
<dbReference type="InterPro" id="IPR013785">
    <property type="entry name" value="Aldolase_TIM"/>
</dbReference>
<reference evidence="2 3" key="1">
    <citation type="submission" date="2021-06" db="EMBL/GenBank/DDBJ databases">
        <title>Genome-based taxonomic framework of Microbacterium strains isolated from marine environment, the description of four new species and reclassification of four preexisting species.</title>
        <authorList>
            <person name="Lee S.D."/>
            <person name="Kim S.-M."/>
            <person name="Byeon Y.-S."/>
            <person name="Yang H.L."/>
            <person name="Kim I.S."/>
        </authorList>
    </citation>
    <scope>NUCLEOTIDE SEQUENCE [LARGE SCALE GENOMIC DNA]</scope>
    <source>
        <strain evidence="2 3">KACC 20514</strain>
    </source>
</reference>
<evidence type="ECO:0008006" key="4">
    <source>
        <dbReference type="Google" id="ProtNLM"/>
    </source>
</evidence>
<dbReference type="PANTHER" id="PTHR10683:SF40">
    <property type="entry name" value="FRUCTOSE-6-PHOSPHATE ALDOLASE 1-RELATED"/>
    <property type="match status" value="1"/>
</dbReference>
<evidence type="ECO:0000313" key="3">
    <source>
        <dbReference type="Proteomes" id="UP001183582"/>
    </source>
</evidence>
<evidence type="ECO:0000256" key="1">
    <source>
        <dbReference type="ARBA" id="ARBA00023270"/>
    </source>
</evidence>
<dbReference type="PROSITE" id="PS01054">
    <property type="entry name" value="TRANSALDOLASE_1"/>
    <property type="match status" value="1"/>
</dbReference>
<dbReference type="Proteomes" id="UP001183582">
    <property type="component" value="Unassembled WGS sequence"/>
</dbReference>
<proteinExistence type="predicted"/>
<dbReference type="Gene3D" id="3.20.20.70">
    <property type="entry name" value="Aldolase class I"/>
    <property type="match status" value="1"/>
</dbReference>
<dbReference type="GeneID" id="301457900"/>
<organism evidence="2 3">
    <name type="scientific">Microbacterium aurantiacum</name>
    <dbReference type="NCBI Taxonomy" id="162393"/>
    <lineage>
        <taxon>Bacteria</taxon>
        <taxon>Bacillati</taxon>
        <taxon>Actinomycetota</taxon>
        <taxon>Actinomycetes</taxon>
        <taxon>Micrococcales</taxon>
        <taxon>Microbacteriaceae</taxon>
        <taxon>Microbacterium</taxon>
    </lineage>
</organism>
<sequence length="213" mass="22276">MKLYADSADVDSVTRILEDGLISGVTTNPTILHKSGYGTRDIPELHRRFLAAGAEEIFFQATGATREEMRAAAAAIRNLGSEVVVKIPATAIGFRVAAECARDGIPVLMTAVYSVAQAVASAAIGARYIAPYFGRLGDSGVDALDLIARMHRALEGSDTHALVASVRTPEVASDLALAGVRHITAHPSVLEAMLVDPTSDAAAAEFETVATTS</sequence>
<protein>
    <recommendedName>
        <fullName evidence="4">Transaldolase</fullName>
    </recommendedName>
</protein>
<accession>A0AAJ2HJQ9</accession>
<dbReference type="SUPFAM" id="SSF51569">
    <property type="entry name" value="Aldolase"/>
    <property type="match status" value="1"/>
</dbReference>
<dbReference type="Pfam" id="PF00923">
    <property type="entry name" value="TAL_FSA"/>
    <property type="match status" value="1"/>
</dbReference>
<dbReference type="InterPro" id="IPR018225">
    <property type="entry name" value="Transaldolase_AS"/>
</dbReference>
<dbReference type="PANTHER" id="PTHR10683">
    <property type="entry name" value="TRANSALDOLASE"/>
    <property type="match status" value="1"/>
</dbReference>
<dbReference type="EMBL" id="JAHWXH010000001">
    <property type="protein sequence ID" value="MDS0245298.1"/>
    <property type="molecule type" value="Genomic_DNA"/>
</dbReference>